<dbReference type="Gene3D" id="1.10.1660.10">
    <property type="match status" value="1"/>
</dbReference>
<dbReference type="SUPFAM" id="SSF55729">
    <property type="entry name" value="Acyl-CoA N-acyltransferases (Nat)"/>
    <property type="match status" value="1"/>
</dbReference>
<evidence type="ECO:0000259" key="2">
    <source>
        <dbReference type="PROSITE" id="PS51186"/>
    </source>
</evidence>
<dbReference type="CDD" id="cd01282">
    <property type="entry name" value="HTH_MerR-like_sg3"/>
    <property type="match status" value="1"/>
</dbReference>
<dbReference type="Gene3D" id="3.40.630.30">
    <property type="match status" value="1"/>
</dbReference>
<dbReference type="RefSeq" id="WP_246655619.1">
    <property type="nucleotide sequence ID" value="NZ_CP061913.1"/>
</dbReference>
<proteinExistence type="predicted"/>
<dbReference type="InterPro" id="IPR009061">
    <property type="entry name" value="DNA-bd_dom_put_sf"/>
</dbReference>
<dbReference type="Proteomes" id="UP001589608">
    <property type="component" value="Unassembled WGS sequence"/>
</dbReference>
<sequence>MRIGELAARTGTPARLLRYYEEQGLLTPQRRPNGYRDYGEHLVDRVQQIRGLLESGLPTRLIKNVLPCLDNPCSITISDAGPEVVALLRHERERMDARIACLSRNRDAIDAYLSKVTQRMPETTVTIATVEQRDAAVATAVAAFAADPALRWFLPGDQYSAEAGKMFGSLFDSRVGHGSVWVADGGAAVAMWDPPRSPGGNGVEHPPQSGRFGRYQSIVHTKLPKTPHWYLGVVAVHPDHRGRKLGRTVMAAGLARAAADGLPAYLETSNPKNVQVYRTAGFEVVEHLQVDDLPVWIMSVPAGPRTTS</sequence>
<keyword evidence="3" id="KW-0012">Acyltransferase</keyword>
<dbReference type="InterPro" id="IPR016181">
    <property type="entry name" value="Acyl_CoA_acyltransferase"/>
</dbReference>
<keyword evidence="4" id="KW-1185">Reference proteome</keyword>
<dbReference type="PANTHER" id="PTHR42791">
    <property type="entry name" value="GNAT FAMILY ACETYLTRANSFERASE"/>
    <property type="match status" value="1"/>
</dbReference>
<feature type="domain" description="N-acetyltransferase" evidence="2">
    <location>
        <begin position="123"/>
        <end position="303"/>
    </location>
</feature>
<gene>
    <name evidence="3" type="ORF">ACFFTR_18595</name>
</gene>
<dbReference type="SUPFAM" id="SSF46955">
    <property type="entry name" value="Putative DNA-binding domain"/>
    <property type="match status" value="1"/>
</dbReference>
<dbReference type="SMART" id="SM00422">
    <property type="entry name" value="HTH_MERR"/>
    <property type="match status" value="1"/>
</dbReference>
<dbReference type="InterPro" id="IPR000551">
    <property type="entry name" value="MerR-type_HTH_dom"/>
</dbReference>
<dbReference type="EMBL" id="JBHMCA010000035">
    <property type="protein sequence ID" value="MFB9445089.1"/>
    <property type="molecule type" value="Genomic_DNA"/>
</dbReference>
<organism evidence="3 4">
    <name type="scientific">Dactylosporangium vinaceum</name>
    <dbReference type="NCBI Taxonomy" id="53362"/>
    <lineage>
        <taxon>Bacteria</taxon>
        <taxon>Bacillati</taxon>
        <taxon>Actinomycetota</taxon>
        <taxon>Actinomycetes</taxon>
        <taxon>Micromonosporales</taxon>
        <taxon>Micromonosporaceae</taxon>
        <taxon>Dactylosporangium</taxon>
    </lineage>
</organism>
<dbReference type="PROSITE" id="PS50937">
    <property type="entry name" value="HTH_MERR_2"/>
    <property type="match status" value="1"/>
</dbReference>
<dbReference type="GO" id="GO:0016746">
    <property type="term" value="F:acyltransferase activity"/>
    <property type="evidence" value="ECO:0007669"/>
    <property type="project" value="UniProtKB-KW"/>
</dbReference>
<accession>A0ABV5M8A1</accession>
<evidence type="ECO:0000259" key="1">
    <source>
        <dbReference type="PROSITE" id="PS50937"/>
    </source>
</evidence>
<evidence type="ECO:0000313" key="3">
    <source>
        <dbReference type="EMBL" id="MFB9445089.1"/>
    </source>
</evidence>
<dbReference type="Pfam" id="PF00583">
    <property type="entry name" value="Acetyltransf_1"/>
    <property type="match status" value="1"/>
</dbReference>
<evidence type="ECO:0000313" key="4">
    <source>
        <dbReference type="Proteomes" id="UP001589608"/>
    </source>
</evidence>
<dbReference type="Pfam" id="PF13411">
    <property type="entry name" value="MerR_1"/>
    <property type="match status" value="1"/>
</dbReference>
<dbReference type="PROSITE" id="PS51186">
    <property type="entry name" value="GNAT"/>
    <property type="match status" value="1"/>
</dbReference>
<dbReference type="InterPro" id="IPR000182">
    <property type="entry name" value="GNAT_dom"/>
</dbReference>
<protein>
    <submittedName>
        <fullName evidence="3">GNAT family N-acetyltransferase</fullName>
        <ecNumber evidence="3">2.3.1.-</ecNumber>
    </submittedName>
</protein>
<keyword evidence="3" id="KW-0808">Transferase</keyword>
<dbReference type="CDD" id="cd04301">
    <property type="entry name" value="NAT_SF"/>
    <property type="match status" value="1"/>
</dbReference>
<feature type="domain" description="HTH merR-type" evidence="1">
    <location>
        <begin position="1"/>
        <end position="68"/>
    </location>
</feature>
<comment type="caution">
    <text evidence="3">The sequence shown here is derived from an EMBL/GenBank/DDBJ whole genome shotgun (WGS) entry which is preliminary data.</text>
</comment>
<reference evidence="3 4" key="1">
    <citation type="submission" date="2024-09" db="EMBL/GenBank/DDBJ databases">
        <authorList>
            <person name="Sun Q."/>
            <person name="Mori K."/>
        </authorList>
    </citation>
    <scope>NUCLEOTIDE SEQUENCE [LARGE SCALE GENOMIC DNA]</scope>
    <source>
        <strain evidence="3 4">JCM 3307</strain>
    </source>
</reference>
<dbReference type="EC" id="2.3.1.-" evidence="3"/>
<dbReference type="InterPro" id="IPR052523">
    <property type="entry name" value="Trichothecene_AcTrans"/>
</dbReference>
<name>A0ABV5M8A1_9ACTN</name>
<dbReference type="PANTHER" id="PTHR42791:SF1">
    <property type="entry name" value="N-ACETYLTRANSFERASE DOMAIN-CONTAINING PROTEIN"/>
    <property type="match status" value="1"/>
</dbReference>
<dbReference type="PRINTS" id="PR00040">
    <property type="entry name" value="HTHMERR"/>
</dbReference>